<name>A0A9W6X970_9STRA</name>
<sequence length="167" mass="17097">MAETFPSDEDFLLDESSLVQLAGQTGAGGAQEVVAAAPQGGAADAARSGEAAVDRALAPQTGGGGALHAPQSRRQRAEGCGQGPPDGGVGDVGAHCRATVCTAAEQRRRERQAARRSEAPAAAGQESTARDQEEAARGHEIVVNQPDQPDSPGHPRRHPAVKQQGRV</sequence>
<reference evidence="2" key="1">
    <citation type="submission" date="2023-04" db="EMBL/GenBank/DDBJ databases">
        <title>Phytophthora fragariaefolia NBRC 109709.</title>
        <authorList>
            <person name="Ichikawa N."/>
            <person name="Sato H."/>
            <person name="Tonouchi N."/>
        </authorList>
    </citation>
    <scope>NUCLEOTIDE SEQUENCE</scope>
    <source>
        <strain evidence="2">NBRC 109709</strain>
    </source>
</reference>
<dbReference type="EMBL" id="BSXT01000771">
    <property type="protein sequence ID" value="GMF33912.1"/>
    <property type="molecule type" value="Genomic_DNA"/>
</dbReference>
<feature type="compositionally biased region" description="Basic and acidic residues" evidence="1">
    <location>
        <begin position="128"/>
        <end position="140"/>
    </location>
</feature>
<gene>
    <name evidence="2" type="ORF">Pfra01_000855700</name>
</gene>
<organism evidence="2 3">
    <name type="scientific">Phytophthora fragariaefolia</name>
    <dbReference type="NCBI Taxonomy" id="1490495"/>
    <lineage>
        <taxon>Eukaryota</taxon>
        <taxon>Sar</taxon>
        <taxon>Stramenopiles</taxon>
        <taxon>Oomycota</taxon>
        <taxon>Peronosporomycetes</taxon>
        <taxon>Peronosporales</taxon>
        <taxon>Peronosporaceae</taxon>
        <taxon>Phytophthora</taxon>
    </lineage>
</organism>
<feature type="compositionally biased region" description="Basic and acidic residues" evidence="1">
    <location>
        <begin position="105"/>
        <end position="118"/>
    </location>
</feature>
<comment type="caution">
    <text evidence="2">The sequence shown here is derived from an EMBL/GenBank/DDBJ whole genome shotgun (WGS) entry which is preliminary data.</text>
</comment>
<feature type="compositionally biased region" description="Gly residues" evidence="1">
    <location>
        <begin position="80"/>
        <end position="91"/>
    </location>
</feature>
<dbReference type="AlphaFoldDB" id="A0A9W6X970"/>
<feature type="region of interest" description="Disordered" evidence="1">
    <location>
        <begin position="38"/>
        <end position="167"/>
    </location>
</feature>
<evidence type="ECO:0000313" key="2">
    <source>
        <dbReference type="EMBL" id="GMF33912.1"/>
    </source>
</evidence>
<evidence type="ECO:0000256" key="1">
    <source>
        <dbReference type="SAM" id="MobiDB-lite"/>
    </source>
</evidence>
<feature type="compositionally biased region" description="Low complexity" evidence="1">
    <location>
        <begin position="38"/>
        <end position="51"/>
    </location>
</feature>
<evidence type="ECO:0000313" key="3">
    <source>
        <dbReference type="Proteomes" id="UP001165121"/>
    </source>
</evidence>
<accession>A0A9W6X970</accession>
<dbReference type="Proteomes" id="UP001165121">
    <property type="component" value="Unassembled WGS sequence"/>
</dbReference>
<protein>
    <submittedName>
        <fullName evidence="2">Unnamed protein product</fullName>
    </submittedName>
</protein>
<proteinExistence type="predicted"/>
<keyword evidence="3" id="KW-1185">Reference proteome</keyword>